<comment type="subcellular location">
    <subcellularLocation>
        <location evidence="7">Cytoplasm</location>
    </subcellularLocation>
</comment>
<keyword evidence="10" id="KW-1185">Reference proteome</keyword>
<dbReference type="SUPFAM" id="SSF51556">
    <property type="entry name" value="Metallo-dependent hydrolases"/>
    <property type="match status" value="1"/>
</dbReference>
<evidence type="ECO:0000259" key="8">
    <source>
        <dbReference type="Pfam" id="PF01979"/>
    </source>
</evidence>
<gene>
    <name evidence="7 9" type="primary">hutI</name>
    <name evidence="9" type="ORF">K8344_08265</name>
</gene>
<feature type="binding site" evidence="7">
    <location>
        <position position="80"/>
    </location>
    <ligand>
        <name>Fe(3+)</name>
        <dbReference type="ChEBI" id="CHEBI:29034"/>
    </ligand>
</feature>
<sequence length="412" mass="45342">MKLLLTNIKELLQVRENSPLKLSGKEMKGLPTLKNAWVFLNNGKIEDYGTMDNLKEYEGFKPLDCSGKMVLPAWCDSHSHLVYAGNREQEFVDRINGLTYQEIAEKGGGIVNSAKKLQETSEEELYNQSATRLEEIMSLGTGALEIKSGYGLTTEAEMKMLRVAKKLSEKYPITIKTTFLGAHAIPTEYKENKDGYMDLLCNEMLPKVAEKGLAEYVDIFCEEGYFSVADMERLLEEGKKYNLIPKVHVNQFNSIGGIESAVKHKALSVDHLEVMTDEDIDALKNSDTMPVALPSCSYFLSIPYAPGRKMIDAGLPLALATDYNPGSTPSGNMNFVVATACIKMRLTPEEAINAATINGAYAMGLSDTHGSITKGKAANLIITKPIPSYGYLPYAFGSNMIDAVIINGKEVK</sequence>
<evidence type="ECO:0000256" key="6">
    <source>
        <dbReference type="ARBA" id="ARBA00023004"/>
    </source>
</evidence>
<feature type="binding site" evidence="7">
    <location>
        <position position="80"/>
    </location>
    <ligand>
        <name>Zn(2+)</name>
        <dbReference type="ChEBI" id="CHEBI:29105"/>
    </ligand>
</feature>
<name>A0A9X1R2I3_9FLAO</name>
<keyword evidence="2 7" id="KW-0479">Metal-binding</keyword>
<feature type="binding site" evidence="7">
    <location>
        <position position="251"/>
    </location>
    <ligand>
        <name>4-imidazolone-5-propanoate</name>
        <dbReference type="ChEBI" id="CHEBI:77893"/>
    </ligand>
</feature>
<dbReference type="InterPro" id="IPR032466">
    <property type="entry name" value="Metal_Hydrolase"/>
</dbReference>
<organism evidence="9 10">
    <name type="scientific">Aequorivita xiaoshiensis</name>
    <dbReference type="NCBI Taxonomy" id="2874476"/>
    <lineage>
        <taxon>Bacteria</taxon>
        <taxon>Pseudomonadati</taxon>
        <taxon>Bacteroidota</taxon>
        <taxon>Flavobacteriia</taxon>
        <taxon>Flavobacteriales</taxon>
        <taxon>Flavobacteriaceae</taxon>
        <taxon>Aequorivita</taxon>
    </lineage>
</organism>
<keyword evidence="6 7" id="KW-0408">Iron</keyword>
<dbReference type="PANTHER" id="PTHR42752">
    <property type="entry name" value="IMIDAZOLONEPROPIONASE"/>
    <property type="match status" value="1"/>
</dbReference>
<evidence type="ECO:0000313" key="10">
    <source>
        <dbReference type="Proteomes" id="UP001139462"/>
    </source>
</evidence>
<dbReference type="SUPFAM" id="SSF51338">
    <property type="entry name" value="Composite domain of metallo-dependent hydrolases"/>
    <property type="match status" value="1"/>
</dbReference>
<keyword evidence="5 7" id="KW-0862">Zinc</keyword>
<dbReference type="GO" id="GO:0019556">
    <property type="term" value="P:L-histidine catabolic process to glutamate and formamide"/>
    <property type="evidence" value="ECO:0007669"/>
    <property type="project" value="UniProtKB-UniRule"/>
</dbReference>
<dbReference type="Pfam" id="PF01979">
    <property type="entry name" value="Amidohydro_1"/>
    <property type="match status" value="1"/>
</dbReference>
<feature type="binding site" evidence="7">
    <location>
        <position position="78"/>
    </location>
    <ligand>
        <name>Zn(2+)</name>
        <dbReference type="ChEBI" id="CHEBI:29105"/>
    </ligand>
</feature>
<comment type="caution">
    <text evidence="9">The sequence shown here is derived from an EMBL/GenBank/DDBJ whole genome shotgun (WGS) entry which is preliminary data.</text>
</comment>
<comment type="pathway">
    <text evidence="7">Amino-acid degradation; L-histidine degradation into L-glutamate; N-formimidoyl-L-glutamate from L-histidine: step 3/3.</text>
</comment>
<feature type="binding site" evidence="7">
    <location>
        <position position="326"/>
    </location>
    <ligand>
        <name>N-formimidoyl-L-glutamate</name>
        <dbReference type="ChEBI" id="CHEBI:58928"/>
    </ligand>
</feature>
<protein>
    <recommendedName>
        <fullName evidence="1 7">Imidazolonepropionase</fullName>
        <ecNumber evidence="1 7">3.5.2.7</ecNumber>
    </recommendedName>
    <alternativeName>
        <fullName evidence="7">Imidazolone-5-propionate hydrolase</fullName>
    </alternativeName>
</protein>
<dbReference type="PANTHER" id="PTHR42752:SF1">
    <property type="entry name" value="IMIDAZOLONEPROPIONASE-RELATED"/>
    <property type="match status" value="1"/>
</dbReference>
<dbReference type="AlphaFoldDB" id="A0A9X1R2I3"/>
<dbReference type="GO" id="GO:0050480">
    <property type="term" value="F:imidazolonepropionase activity"/>
    <property type="evidence" value="ECO:0007669"/>
    <property type="project" value="UniProtKB-UniRule"/>
</dbReference>
<evidence type="ECO:0000256" key="2">
    <source>
        <dbReference type="ARBA" id="ARBA00022723"/>
    </source>
</evidence>
<dbReference type="GO" id="GO:0005737">
    <property type="term" value="C:cytoplasm"/>
    <property type="evidence" value="ECO:0007669"/>
    <property type="project" value="UniProtKB-SubCell"/>
</dbReference>
<dbReference type="FunFam" id="3.20.20.140:FF:000007">
    <property type="entry name" value="Imidazolonepropionase"/>
    <property type="match status" value="1"/>
</dbReference>
<feature type="domain" description="Amidohydrolase-related" evidence="8">
    <location>
        <begin position="69"/>
        <end position="411"/>
    </location>
</feature>
<evidence type="ECO:0000256" key="3">
    <source>
        <dbReference type="ARBA" id="ARBA00022801"/>
    </source>
</evidence>
<comment type="catalytic activity">
    <reaction evidence="7">
        <text>4-imidazolone-5-propanoate + H2O = N-formimidoyl-L-glutamate</text>
        <dbReference type="Rhea" id="RHEA:23660"/>
        <dbReference type="ChEBI" id="CHEBI:15377"/>
        <dbReference type="ChEBI" id="CHEBI:58928"/>
        <dbReference type="ChEBI" id="CHEBI:77893"/>
        <dbReference type="EC" id="3.5.2.7"/>
    </reaction>
</comment>
<feature type="binding site" evidence="7">
    <location>
        <position position="183"/>
    </location>
    <ligand>
        <name>4-imidazolone-5-propanoate</name>
        <dbReference type="ChEBI" id="CHEBI:77893"/>
    </ligand>
</feature>
<feature type="binding site" evidence="7">
    <location>
        <position position="248"/>
    </location>
    <ligand>
        <name>Fe(3+)</name>
        <dbReference type="ChEBI" id="CHEBI:29034"/>
    </ligand>
</feature>
<dbReference type="GO" id="GO:0005506">
    <property type="term" value="F:iron ion binding"/>
    <property type="evidence" value="ECO:0007669"/>
    <property type="project" value="UniProtKB-UniRule"/>
</dbReference>
<evidence type="ECO:0000256" key="1">
    <source>
        <dbReference type="ARBA" id="ARBA00012864"/>
    </source>
</evidence>
<reference evidence="9" key="1">
    <citation type="submission" date="2021-09" db="EMBL/GenBank/DDBJ databases">
        <title>Genome of Aequorivita sp. strain F64183.</title>
        <authorList>
            <person name="Wang Y."/>
        </authorList>
    </citation>
    <scope>NUCLEOTIDE SEQUENCE</scope>
    <source>
        <strain evidence="9">F64183</strain>
    </source>
</reference>
<evidence type="ECO:0000256" key="7">
    <source>
        <dbReference type="HAMAP-Rule" id="MF_00372"/>
    </source>
</evidence>
<dbReference type="HAMAP" id="MF_00372">
    <property type="entry name" value="HutI"/>
    <property type="match status" value="1"/>
</dbReference>
<feature type="binding site" evidence="7">
    <location>
        <position position="78"/>
    </location>
    <ligand>
        <name>Fe(3+)</name>
        <dbReference type="ChEBI" id="CHEBI:29034"/>
    </ligand>
</feature>
<feature type="binding site" evidence="7">
    <location>
        <position position="150"/>
    </location>
    <ligand>
        <name>4-imidazolone-5-propanoate</name>
        <dbReference type="ChEBI" id="CHEBI:77893"/>
    </ligand>
</feature>
<evidence type="ECO:0000256" key="4">
    <source>
        <dbReference type="ARBA" id="ARBA00022808"/>
    </source>
</evidence>
<feature type="binding site" evidence="7">
    <location>
        <position position="150"/>
    </location>
    <ligand>
        <name>N-formimidoyl-L-glutamate</name>
        <dbReference type="ChEBI" id="CHEBI:58928"/>
    </ligand>
</feature>
<comment type="function">
    <text evidence="7">Catalyzes the hydrolytic cleavage of the carbon-nitrogen bond in imidazolone-5-propanoate to yield N-formimidoyl-L-glutamate. It is the third step in the universal histidine degradation pathway.</text>
</comment>
<dbReference type="EMBL" id="JAIRBB010000005">
    <property type="protein sequence ID" value="MCG2431111.1"/>
    <property type="molecule type" value="Genomic_DNA"/>
</dbReference>
<feature type="binding site" evidence="7">
    <location>
        <position position="87"/>
    </location>
    <ligand>
        <name>4-imidazolone-5-propanoate</name>
        <dbReference type="ChEBI" id="CHEBI:77893"/>
    </ligand>
</feature>
<feature type="binding site" evidence="7">
    <location>
        <position position="322"/>
    </location>
    <ligand>
        <name>Fe(3+)</name>
        <dbReference type="ChEBI" id="CHEBI:29034"/>
    </ligand>
</feature>
<comment type="similarity">
    <text evidence="7">Belongs to the metallo-dependent hydrolases superfamily. HutI family.</text>
</comment>
<evidence type="ECO:0000313" key="9">
    <source>
        <dbReference type="EMBL" id="MCG2431111.1"/>
    </source>
</evidence>
<dbReference type="CDD" id="cd01296">
    <property type="entry name" value="Imidazolone-5PH"/>
    <property type="match status" value="1"/>
</dbReference>
<feature type="binding site" evidence="7">
    <location>
        <position position="324"/>
    </location>
    <ligand>
        <name>N-formimidoyl-L-glutamate</name>
        <dbReference type="ChEBI" id="CHEBI:58928"/>
    </ligand>
</feature>
<evidence type="ECO:0000256" key="5">
    <source>
        <dbReference type="ARBA" id="ARBA00022833"/>
    </source>
</evidence>
<dbReference type="GO" id="GO:0008270">
    <property type="term" value="F:zinc ion binding"/>
    <property type="evidence" value="ECO:0007669"/>
    <property type="project" value="UniProtKB-UniRule"/>
</dbReference>
<feature type="binding site" evidence="7">
    <location>
        <position position="322"/>
    </location>
    <ligand>
        <name>Zn(2+)</name>
        <dbReference type="ChEBI" id="CHEBI:29105"/>
    </ligand>
</feature>
<dbReference type="InterPro" id="IPR005920">
    <property type="entry name" value="HutI"/>
</dbReference>
<feature type="binding site" evidence="7">
    <location>
        <position position="327"/>
    </location>
    <ligand>
        <name>4-imidazolone-5-propanoate</name>
        <dbReference type="ChEBI" id="CHEBI:77893"/>
    </ligand>
</feature>
<proteinExistence type="inferred from homology"/>
<keyword evidence="4 7" id="KW-0369">Histidine metabolism</keyword>
<dbReference type="RefSeq" id="WP_237608258.1">
    <property type="nucleotide sequence ID" value="NZ_JAIRBB010000005.1"/>
</dbReference>
<dbReference type="InterPro" id="IPR006680">
    <property type="entry name" value="Amidohydro-rel"/>
</dbReference>
<dbReference type="NCBIfam" id="TIGR01224">
    <property type="entry name" value="hutI"/>
    <property type="match status" value="1"/>
</dbReference>
<accession>A0A9X1R2I3</accession>
<dbReference type="InterPro" id="IPR011059">
    <property type="entry name" value="Metal-dep_hydrolase_composite"/>
</dbReference>
<comment type="cofactor">
    <cofactor evidence="7">
        <name>Zn(2+)</name>
        <dbReference type="ChEBI" id="CHEBI:29105"/>
    </cofactor>
    <cofactor evidence="7">
        <name>Fe(3+)</name>
        <dbReference type="ChEBI" id="CHEBI:29034"/>
    </cofactor>
    <text evidence="7">Binds 1 zinc or iron ion per subunit.</text>
</comment>
<keyword evidence="7" id="KW-0963">Cytoplasm</keyword>
<dbReference type="Gene3D" id="3.20.20.140">
    <property type="entry name" value="Metal-dependent hydrolases"/>
    <property type="match status" value="1"/>
</dbReference>
<dbReference type="EC" id="3.5.2.7" evidence="1 7"/>
<feature type="binding site" evidence="7">
    <location>
        <position position="248"/>
    </location>
    <ligand>
        <name>Zn(2+)</name>
        <dbReference type="ChEBI" id="CHEBI:29105"/>
    </ligand>
</feature>
<dbReference type="Gene3D" id="2.30.40.10">
    <property type="entry name" value="Urease, subunit C, domain 1"/>
    <property type="match status" value="1"/>
</dbReference>
<dbReference type="Proteomes" id="UP001139462">
    <property type="component" value="Unassembled WGS sequence"/>
</dbReference>
<keyword evidence="3 7" id="KW-0378">Hydrolase</keyword>